<reference evidence="3 4" key="1">
    <citation type="submission" date="2020-01" db="EMBL/GenBank/DDBJ databases">
        <title>Herbidospora sp. NEAU-GS84 nov., a novel actinomycete isolated from soil.</title>
        <authorList>
            <person name="Han L."/>
        </authorList>
    </citation>
    <scope>NUCLEOTIDE SEQUENCE [LARGE SCALE GENOMIC DNA]</scope>
    <source>
        <strain evidence="3 4">NEAU-GS84</strain>
    </source>
</reference>
<keyword evidence="1" id="KW-0732">Signal</keyword>
<dbReference type="AlphaFoldDB" id="A0A7C9N5N4"/>
<dbReference type="InterPro" id="IPR013780">
    <property type="entry name" value="Glyco_hydro_b"/>
</dbReference>
<evidence type="ECO:0000313" key="4">
    <source>
        <dbReference type="Proteomes" id="UP000479526"/>
    </source>
</evidence>
<dbReference type="RefSeq" id="WP_161482411.1">
    <property type="nucleotide sequence ID" value="NZ_WXEW01000008.1"/>
</dbReference>
<dbReference type="InterPro" id="IPR000421">
    <property type="entry name" value="FA58C"/>
</dbReference>
<dbReference type="SUPFAM" id="SSF49785">
    <property type="entry name" value="Galactose-binding domain-like"/>
    <property type="match status" value="1"/>
</dbReference>
<dbReference type="InterPro" id="IPR012341">
    <property type="entry name" value="6hp_glycosidase-like_sf"/>
</dbReference>
<evidence type="ECO:0000259" key="2">
    <source>
        <dbReference type="PROSITE" id="PS50022"/>
    </source>
</evidence>
<dbReference type="PROSITE" id="PS50022">
    <property type="entry name" value="FA58C_3"/>
    <property type="match status" value="1"/>
</dbReference>
<feature type="chain" id="PRO_5028923140" description="F5/8 type C domain-containing protein" evidence="1">
    <location>
        <begin position="25"/>
        <end position="910"/>
    </location>
</feature>
<dbReference type="InterPro" id="IPR008979">
    <property type="entry name" value="Galactose-bd-like_sf"/>
</dbReference>
<evidence type="ECO:0000256" key="1">
    <source>
        <dbReference type="SAM" id="SignalP"/>
    </source>
</evidence>
<feature type="domain" description="F5/8 type C" evidence="2">
    <location>
        <begin position="95"/>
        <end position="233"/>
    </location>
</feature>
<dbReference type="InterPro" id="IPR054363">
    <property type="entry name" value="GH95_cat"/>
</dbReference>
<dbReference type="Gene3D" id="1.50.10.10">
    <property type="match status" value="1"/>
</dbReference>
<proteinExistence type="predicted"/>
<evidence type="ECO:0000313" key="3">
    <source>
        <dbReference type="EMBL" id="NAS25314.1"/>
    </source>
</evidence>
<accession>A0A7C9N5N4</accession>
<dbReference type="PANTHER" id="PTHR31084:SF19">
    <property type="entry name" value="GLYCOSYL HYDROLASE FAMILY 95 N-TERMINAL DOMAIN-CONTAINING PROTEIN"/>
    <property type="match status" value="1"/>
</dbReference>
<gene>
    <name evidence="3" type="ORF">GT755_26975</name>
</gene>
<dbReference type="EMBL" id="WXEW01000008">
    <property type="protein sequence ID" value="NAS25314.1"/>
    <property type="molecule type" value="Genomic_DNA"/>
</dbReference>
<keyword evidence="4" id="KW-1185">Reference proteome</keyword>
<dbReference type="Gene3D" id="2.60.120.260">
    <property type="entry name" value="Galactose-binding domain-like"/>
    <property type="match status" value="1"/>
</dbReference>
<dbReference type="GO" id="GO:0004560">
    <property type="term" value="F:alpha-L-fucosidase activity"/>
    <property type="evidence" value="ECO:0007669"/>
    <property type="project" value="TreeGrafter"/>
</dbReference>
<dbReference type="Pfam" id="PF00754">
    <property type="entry name" value="F5_F8_type_C"/>
    <property type="match status" value="1"/>
</dbReference>
<dbReference type="Gene3D" id="2.60.40.1180">
    <property type="entry name" value="Golgi alpha-mannosidase II"/>
    <property type="match status" value="1"/>
</dbReference>
<dbReference type="Proteomes" id="UP000479526">
    <property type="component" value="Unassembled WGS sequence"/>
</dbReference>
<name>A0A7C9N5N4_9ACTN</name>
<dbReference type="SUPFAM" id="SSF48208">
    <property type="entry name" value="Six-hairpin glycosidases"/>
    <property type="match status" value="1"/>
</dbReference>
<comment type="caution">
    <text evidence="3">The sequence shown here is derived from an EMBL/GenBank/DDBJ whole genome shotgun (WGS) entry which is preliminary data.</text>
</comment>
<dbReference type="PANTHER" id="PTHR31084">
    <property type="entry name" value="ALPHA-L-FUCOSIDASE 2"/>
    <property type="match status" value="1"/>
</dbReference>
<dbReference type="Pfam" id="PF22124">
    <property type="entry name" value="Glyco_hydro_95_cat"/>
    <property type="match status" value="1"/>
</dbReference>
<protein>
    <recommendedName>
        <fullName evidence="2">F5/8 type C domain-containing protein</fullName>
    </recommendedName>
</protein>
<sequence>MRTTRGILAAAVAASLLTALPADAAVPAADQQWAEIQQLVGAVKGRWTNQTYSGAVNRTMPDTALLGNGDIGVTSGGSQGTKTFYISKGDFWTSAGSPSLVALGNVTIQADTMVTATNLALGSTATASSSHPSFPPSRAVSGAWSSGYEGWVSDVGKPQWLRLDLGSAKTFRRYILKHDQAARPGEAANNGKNWTLEAGTDGQSWTTIDTVTGNTAATTDRTFAPVTARYLRLNLTEPTQGTTADSINNPRARVGAFELYDAEGPTQPTGTFLEEQNLLRGDVDTSMQLGGVPVTMKTFAGADSNVVVTSITSQGDRPVRLRAQTVVGTPDARGGMVQTSGVQGDTVWATRQTPASPRGVSRASLATRVIGGAPTVSNGRIDFELAPGQTVDVVTAVAGGGVNPADPGPAAIALAGAQTAASVDGLYAAHLDWWKDYWLRSYVDLDDDVLERFYYSSLYFLGSSLREGKTASGLYGIWATTDFPMWGGDFHLNYNWQANYYGVYSSNRPELALPYFDAVDAFVPEARRRAAEDLRRVKPDYVDARFPGGGVKSGVLFPVGISPFGTTTDDNYHNQVANALFTVTQHIEYWQYTQDEQWLRETGYPFMKEVASFFENWVEEDPATGALSFWGGPHEITWAKNPSADLGMLKLLLTTLEDTSTRLGLDADHRWVWGKMLRNLPAIPTTTYQGKTVYALGEPGTISDDRAIRPGDNTVNLEFIHPGGQLGIGSPAAERQTAIDTINAMNSWGQDNSFPKVFTQAARVGYPGQTIIDRLKQQITQRSAANLRISDGYHGLEKAGAIEALNNLLLQSWDGLVQVFPVWPAGKSGAFHNLREKGGLLVSASRTGDTVEYITVKSEQGGVFEVKNPWFGTKVNVSADDGTVSNVGAGKSTLRIDAAKGTTYTFTPAR</sequence>
<dbReference type="GO" id="GO:0005975">
    <property type="term" value="P:carbohydrate metabolic process"/>
    <property type="evidence" value="ECO:0007669"/>
    <property type="project" value="InterPro"/>
</dbReference>
<dbReference type="InterPro" id="IPR008928">
    <property type="entry name" value="6-hairpin_glycosidase_sf"/>
</dbReference>
<organism evidence="3 4">
    <name type="scientific">Herbidospora solisilvae</name>
    <dbReference type="NCBI Taxonomy" id="2696284"/>
    <lineage>
        <taxon>Bacteria</taxon>
        <taxon>Bacillati</taxon>
        <taxon>Actinomycetota</taxon>
        <taxon>Actinomycetes</taxon>
        <taxon>Streptosporangiales</taxon>
        <taxon>Streptosporangiaceae</taxon>
        <taxon>Herbidospora</taxon>
    </lineage>
</organism>
<feature type="signal peptide" evidence="1">
    <location>
        <begin position="1"/>
        <end position="24"/>
    </location>
</feature>